<evidence type="ECO:0000313" key="7">
    <source>
        <dbReference type="EMBL" id="MBP1042760.1"/>
    </source>
</evidence>
<name>A0A940PDE4_9ENTE</name>
<evidence type="ECO:0000259" key="6">
    <source>
        <dbReference type="Pfam" id="PF00155"/>
    </source>
</evidence>
<keyword evidence="8" id="KW-1185">Reference proteome</keyword>
<dbReference type="InterPro" id="IPR015422">
    <property type="entry name" value="PyrdxlP-dep_Trfase_small"/>
</dbReference>
<dbReference type="PANTHER" id="PTHR43525:SF1">
    <property type="entry name" value="PROTEIN MALY"/>
    <property type="match status" value="1"/>
</dbReference>
<dbReference type="RefSeq" id="WP_209530244.1">
    <property type="nucleotide sequence ID" value="NZ_JAEEGA010000012.1"/>
</dbReference>
<dbReference type="CDD" id="cd00609">
    <property type="entry name" value="AAT_like"/>
    <property type="match status" value="1"/>
</dbReference>
<protein>
    <recommendedName>
        <fullName evidence="2">cysteine-S-conjugate beta-lyase</fullName>
        <ecNumber evidence="2">4.4.1.13</ecNumber>
    </recommendedName>
</protein>
<accession>A0A940PDE4</accession>
<comment type="similarity">
    <text evidence="5">Belongs to the class-II pyridoxal-phosphate-dependent aminotransferase family. MalY/PatB cystathionine beta-lyase subfamily.</text>
</comment>
<dbReference type="EC" id="4.4.1.13" evidence="2"/>
<evidence type="ECO:0000256" key="5">
    <source>
        <dbReference type="ARBA" id="ARBA00037974"/>
    </source>
</evidence>
<evidence type="ECO:0000256" key="2">
    <source>
        <dbReference type="ARBA" id="ARBA00012224"/>
    </source>
</evidence>
<keyword evidence="7" id="KW-0808">Transferase</keyword>
<keyword evidence="7" id="KW-0032">Aminotransferase</keyword>
<dbReference type="EMBL" id="JAEEGA010000012">
    <property type="protein sequence ID" value="MBP1042760.1"/>
    <property type="molecule type" value="Genomic_DNA"/>
</dbReference>
<dbReference type="InterPro" id="IPR015424">
    <property type="entry name" value="PyrdxlP-dep_Trfase"/>
</dbReference>
<dbReference type="InterPro" id="IPR015421">
    <property type="entry name" value="PyrdxlP-dep_Trfase_major"/>
</dbReference>
<evidence type="ECO:0000313" key="8">
    <source>
        <dbReference type="Proteomes" id="UP000674938"/>
    </source>
</evidence>
<dbReference type="PANTHER" id="PTHR43525">
    <property type="entry name" value="PROTEIN MALY"/>
    <property type="match status" value="1"/>
</dbReference>
<evidence type="ECO:0000256" key="3">
    <source>
        <dbReference type="ARBA" id="ARBA00022898"/>
    </source>
</evidence>
<keyword evidence="3" id="KW-0663">Pyridoxal phosphate</keyword>
<sequence>MKTNFDTITNRLGTFCTQWDYIEDRFGEKELLPFSVSDTDFRVPEEITTSLKKRLEHDIFGYTRWNHPTFKNAVLHWYDSRFNSQLNSDWLVYSPSVIYSISQLINSQSQKGDGVLIQTPAYDAFFKTIKANQRQLIENPLRYENGRYEIDFDLLDTQLAVPTTTIFLLCSPHNPTGRVWRKEELRQIIDLCQKHQVFLISDDIHMDVLRQEQQHIPLTNLSTTKLAICTSASKTFNIPGLIFSYVIIPDPTVRETFLQQLKEKDGLSSSSIFGMYATVAAYTECHHWVDDLNEYIDTSFNLVENYLKEQLPAISLTHSEATYLAWLDVSQLPYTSDQLQQALISIGKVAIMPGATYGTTGEHFLRLNLGCAHTKLLDGLTRLKKAIEFLEKDIRHLSTD</sequence>
<organism evidence="7 8">
    <name type="scientific">Vagococcus allomyrinae</name>
    <dbReference type="NCBI Taxonomy" id="2794353"/>
    <lineage>
        <taxon>Bacteria</taxon>
        <taxon>Bacillati</taxon>
        <taxon>Bacillota</taxon>
        <taxon>Bacilli</taxon>
        <taxon>Lactobacillales</taxon>
        <taxon>Enterococcaceae</taxon>
        <taxon>Vagococcus</taxon>
    </lineage>
</organism>
<dbReference type="GO" id="GO:0030170">
    <property type="term" value="F:pyridoxal phosphate binding"/>
    <property type="evidence" value="ECO:0007669"/>
    <property type="project" value="InterPro"/>
</dbReference>
<dbReference type="Gene3D" id="3.90.1150.10">
    <property type="entry name" value="Aspartate Aminotransferase, domain 1"/>
    <property type="match status" value="1"/>
</dbReference>
<dbReference type="InterPro" id="IPR027619">
    <property type="entry name" value="C-S_lyase_PatB-like"/>
</dbReference>
<dbReference type="GO" id="GO:0008483">
    <property type="term" value="F:transaminase activity"/>
    <property type="evidence" value="ECO:0007669"/>
    <property type="project" value="UniProtKB-KW"/>
</dbReference>
<dbReference type="Pfam" id="PF00155">
    <property type="entry name" value="Aminotran_1_2"/>
    <property type="match status" value="1"/>
</dbReference>
<reference evidence="7" key="1">
    <citation type="submission" date="2020-12" db="EMBL/GenBank/DDBJ databases">
        <title>Vagococcus allomyrinae sp. nov. and Enterococcus lavae sp. nov., isolated from the larvae of Allomyrina dichotoma.</title>
        <authorList>
            <person name="Lee S.D."/>
        </authorList>
    </citation>
    <scope>NUCLEOTIDE SEQUENCE</scope>
    <source>
        <strain evidence="7">BWB3-3</strain>
    </source>
</reference>
<dbReference type="InterPro" id="IPR004839">
    <property type="entry name" value="Aminotransferase_I/II_large"/>
</dbReference>
<dbReference type="Proteomes" id="UP000674938">
    <property type="component" value="Unassembled WGS sequence"/>
</dbReference>
<dbReference type="Gene3D" id="3.40.640.10">
    <property type="entry name" value="Type I PLP-dependent aspartate aminotransferase-like (Major domain)"/>
    <property type="match status" value="1"/>
</dbReference>
<comment type="cofactor">
    <cofactor evidence="1">
        <name>pyridoxal 5'-phosphate</name>
        <dbReference type="ChEBI" id="CHEBI:597326"/>
    </cofactor>
</comment>
<proteinExistence type="inferred from homology"/>
<feature type="domain" description="Aminotransferase class I/classII large" evidence="6">
    <location>
        <begin position="30"/>
        <end position="375"/>
    </location>
</feature>
<comment type="caution">
    <text evidence="7">The sequence shown here is derived from an EMBL/GenBank/DDBJ whole genome shotgun (WGS) entry which is preliminary data.</text>
</comment>
<dbReference type="NCBIfam" id="TIGR04350">
    <property type="entry name" value="C_S_lyase_PatB"/>
    <property type="match status" value="1"/>
</dbReference>
<gene>
    <name evidence="7" type="ORF">I6N95_17215</name>
</gene>
<dbReference type="InterPro" id="IPR051798">
    <property type="entry name" value="Class-II_PLP-Dep_Aminotrans"/>
</dbReference>
<evidence type="ECO:0000256" key="1">
    <source>
        <dbReference type="ARBA" id="ARBA00001933"/>
    </source>
</evidence>
<keyword evidence="4" id="KW-0456">Lyase</keyword>
<dbReference type="AlphaFoldDB" id="A0A940PDE4"/>
<dbReference type="GO" id="GO:0047804">
    <property type="term" value="F:cysteine-S-conjugate beta-lyase activity"/>
    <property type="evidence" value="ECO:0007669"/>
    <property type="project" value="UniProtKB-EC"/>
</dbReference>
<evidence type="ECO:0000256" key="4">
    <source>
        <dbReference type="ARBA" id="ARBA00023239"/>
    </source>
</evidence>
<dbReference type="SUPFAM" id="SSF53383">
    <property type="entry name" value="PLP-dependent transferases"/>
    <property type="match status" value="1"/>
</dbReference>